<sequence>MSAVNFFVKGSTIAAILLILVCQVTRASPRNKTERRMRFLARFKNPKELKDIEYVRQGLQVLRERQQSQQKSRKVVAGMEIPPEVKAFAIKLRAANRNVSNEIPSIPKANEGLEDYLYAGDILLTPQQVDEMLGNSRPKRQAVPNSDYKWPVDDPINYYFDEAFPTEKAILFREAADFWNEYTCLWLLESTETPRIRVYEGTGCSSSAGFVADAYPENEQKISLEPGCGDIFGTMTHELAHALGIKHQQCRSDRNLYIEVDTSLMTKQQDQWNINSDTLNYNSPYEPGSVMHYADAESDNGPIYAWSYDRVLQASMGNRVAPTFLDVWLVNTHYGCMSKCTSGGATCKNGGFRNPNNCNKCICPSGFGGTTCSGLGPAENGASDDGEILQATSSYQTLEGATGSDGDVYHRSQAIHWHIKAPAGKRVEIVVKNWWGLCTPGCKYGSLEIKSKTFTMTGSRYCCDSDIASNPKLISADTMAIVSLYSLKDESSFEIQYRYVNPPPTCVDADPNCKSYKMASCDNPSYSNWAKTQCK</sequence>
<dbReference type="Proteomes" id="UP000887579">
    <property type="component" value="Unplaced"/>
</dbReference>
<proteinExistence type="predicted"/>
<reference evidence="2" key="1">
    <citation type="submission" date="2022-11" db="UniProtKB">
        <authorList>
            <consortium name="WormBaseParasite"/>
        </authorList>
    </citation>
    <scope>IDENTIFICATION</scope>
</reference>
<evidence type="ECO:0000313" key="1">
    <source>
        <dbReference type="Proteomes" id="UP000887579"/>
    </source>
</evidence>
<evidence type="ECO:0000313" key="2">
    <source>
        <dbReference type="WBParaSite" id="ES5_v2.g25310.t1"/>
    </source>
</evidence>
<name>A0AC34G6S6_9BILA</name>
<protein>
    <submittedName>
        <fullName evidence="2">Zinc metalloproteinase</fullName>
    </submittedName>
</protein>
<organism evidence="1 2">
    <name type="scientific">Panagrolaimus sp. ES5</name>
    <dbReference type="NCBI Taxonomy" id="591445"/>
    <lineage>
        <taxon>Eukaryota</taxon>
        <taxon>Metazoa</taxon>
        <taxon>Ecdysozoa</taxon>
        <taxon>Nematoda</taxon>
        <taxon>Chromadorea</taxon>
        <taxon>Rhabditida</taxon>
        <taxon>Tylenchina</taxon>
        <taxon>Panagrolaimomorpha</taxon>
        <taxon>Panagrolaimoidea</taxon>
        <taxon>Panagrolaimidae</taxon>
        <taxon>Panagrolaimus</taxon>
    </lineage>
</organism>
<accession>A0AC34G6S6</accession>
<dbReference type="WBParaSite" id="ES5_v2.g25310.t1">
    <property type="protein sequence ID" value="ES5_v2.g25310.t1"/>
    <property type="gene ID" value="ES5_v2.g25310"/>
</dbReference>